<dbReference type="SMART" id="SM00028">
    <property type="entry name" value="TPR"/>
    <property type="match status" value="1"/>
</dbReference>
<reference evidence="8 9" key="1">
    <citation type="submission" date="2019-07" db="EMBL/GenBank/DDBJ databases">
        <title>Whole genome shotgun sequence of Cyclobacterium qasimii NBRC 106168.</title>
        <authorList>
            <person name="Hosoyama A."/>
            <person name="Uohara A."/>
            <person name="Ohji S."/>
            <person name="Ichikawa N."/>
        </authorList>
    </citation>
    <scope>NUCLEOTIDE SEQUENCE [LARGE SCALE GENOMIC DNA]</scope>
    <source>
        <strain evidence="8 9">NBRC 106168</strain>
    </source>
</reference>
<dbReference type="PANTHER" id="PTHR10272">
    <property type="entry name" value="PLATELET-ACTIVATING FACTOR ACETYLHYDROLASE"/>
    <property type="match status" value="1"/>
</dbReference>
<dbReference type="PROSITE" id="PS50293">
    <property type="entry name" value="TPR_REGION"/>
    <property type="match status" value="1"/>
</dbReference>
<evidence type="ECO:0000256" key="3">
    <source>
        <dbReference type="ARBA" id="ARBA00022803"/>
    </source>
</evidence>
<organism evidence="8 9">
    <name type="scientific">Cyclobacterium qasimii</name>
    <dbReference type="NCBI Taxonomy" id="1350429"/>
    <lineage>
        <taxon>Bacteria</taxon>
        <taxon>Pseudomonadati</taxon>
        <taxon>Bacteroidota</taxon>
        <taxon>Cytophagia</taxon>
        <taxon>Cytophagales</taxon>
        <taxon>Cyclobacteriaceae</taxon>
        <taxon>Cyclobacterium</taxon>
    </lineage>
</organism>
<dbReference type="InterPro" id="IPR029058">
    <property type="entry name" value="AB_hydrolase_fold"/>
</dbReference>
<keyword evidence="4" id="KW-0442">Lipid degradation</keyword>
<sequence length="431" mass="48987">MSPLQVLDYLQILKEEEEWEYLPNEQILNWFYYANTPANQAHLIEESNAYSNLEMAKGKYPVIVYAPSFQASSVENFALCEYLASQGFIVIASPGRGTDTRWFGNNIEKEIETQARDVEFLIKEAVKLPNSDHSKIAVMGFSFGGLSNVIAQMRNDNIKAIVSLDGTERYQYALLQKSPFFDLNKLDVPYLHMAQKDIPVKVLQEDNIDPALNSNFELYDSLTKNKAYQLKFQNLTHSYFSTLGVLFEKRDARQDKSDSEIMNSYKWLSIYTLNFLKAYLINDAAALAFIESHPDELGIKAGLLTYKSKGQESTVFTFQDFNDLAAAQHYEKLLDLYEKSLRKHPLLILPEGNLNTLGLQLVFNPNTSNQGINVLNLATQLYPNSANLFDSLGEAHLYIGNHKKAIADFKKSLDLNPQNQNAIDRLKTLTQ</sequence>
<evidence type="ECO:0000256" key="4">
    <source>
        <dbReference type="ARBA" id="ARBA00022963"/>
    </source>
</evidence>
<dbReference type="SUPFAM" id="SSF53474">
    <property type="entry name" value="alpha/beta-Hydrolases"/>
    <property type="match status" value="1"/>
</dbReference>
<evidence type="ECO:0000313" key="9">
    <source>
        <dbReference type="Proteomes" id="UP000321301"/>
    </source>
</evidence>
<dbReference type="Gene3D" id="1.25.40.10">
    <property type="entry name" value="Tetratricopeptide repeat domain"/>
    <property type="match status" value="1"/>
</dbReference>
<evidence type="ECO:0000259" key="7">
    <source>
        <dbReference type="Pfam" id="PF12740"/>
    </source>
</evidence>
<dbReference type="SUPFAM" id="SSF48452">
    <property type="entry name" value="TPR-like"/>
    <property type="match status" value="1"/>
</dbReference>
<dbReference type="GO" id="GO:0016042">
    <property type="term" value="P:lipid catabolic process"/>
    <property type="evidence" value="ECO:0007669"/>
    <property type="project" value="UniProtKB-KW"/>
</dbReference>
<evidence type="ECO:0000313" key="8">
    <source>
        <dbReference type="EMBL" id="GEO19860.1"/>
    </source>
</evidence>
<dbReference type="Pfam" id="PF07719">
    <property type="entry name" value="TPR_2"/>
    <property type="match status" value="1"/>
</dbReference>
<keyword evidence="1" id="KW-0677">Repeat</keyword>
<evidence type="ECO:0000256" key="2">
    <source>
        <dbReference type="ARBA" id="ARBA00022801"/>
    </source>
</evidence>
<dbReference type="AlphaFoldDB" id="A0A512C6T9"/>
<dbReference type="InterPro" id="IPR019734">
    <property type="entry name" value="TPR_rpt"/>
</dbReference>
<comment type="caution">
    <text evidence="8">The sequence shown here is derived from an EMBL/GenBank/DDBJ whole genome shotgun (WGS) entry which is preliminary data.</text>
</comment>
<evidence type="ECO:0000256" key="5">
    <source>
        <dbReference type="ARBA" id="ARBA00023098"/>
    </source>
</evidence>
<gene>
    <name evidence="8" type="ORF">CQA01_03940</name>
</gene>
<keyword evidence="9" id="KW-1185">Reference proteome</keyword>
<dbReference type="GO" id="GO:0003847">
    <property type="term" value="F:1-alkyl-2-acetylglycerophosphocholine esterase activity"/>
    <property type="evidence" value="ECO:0007669"/>
    <property type="project" value="TreeGrafter"/>
</dbReference>
<evidence type="ECO:0000256" key="6">
    <source>
        <dbReference type="PROSITE-ProRule" id="PRU00339"/>
    </source>
</evidence>
<evidence type="ECO:0000256" key="1">
    <source>
        <dbReference type="ARBA" id="ARBA00022737"/>
    </source>
</evidence>
<dbReference type="InterPro" id="IPR013105">
    <property type="entry name" value="TPR_2"/>
</dbReference>
<name>A0A512C6T9_9BACT</name>
<dbReference type="Pfam" id="PF12740">
    <property type="entry name" value="PETase"/>
    <property type="match status" value="1"/>
</dbReference>
<feature type="repeat" description="TPR" evidence="6">
    <location>
        <begin position="386"/>
        <end position="419"/>
    </location>
</feature>
<proteinExistence type="predicted"/>
<dbReference type="Proteomes" id="UP000321301">
    <property type="component" value="Unassembled WGS sequence"/>
</dbReference>
<dbReference type="PANTHER" id="PTHR10272:SF0">
    <property type="entry name" value="PLATELET-ACTIVATING FACTOR ACETYLHYDROLASE"/>
    <property type="match status" value="1"/>
</dbReference>
<protein>
    <recommendedName>
        <fullName evidence="7">PET hydrolase/cutinase-like domain-containing protein</fullName>
    </recommendedName>
</protein>
<dbReference type="InterPro" id="IPR011990">
    <property type="entry name" value="TPR-like_helical_dom_sf"/>
</dbReference>
<dbReference type="Gene3D" id="3.40.50.1820">
    <property type="entry name" value="alpha/beta hydrolase"/>
    <property type="match status" value="1"/>
</dbReference>
<keyword evidence="3 6" id="KW-0802">TPR repeat</keyword>
<dbReference type="InterPro" id="IPR041127">
    <property type="entry name" value="PET_hydrolase/cutinase-like"/>
</dbReference>
<accession>A0A512C6T9</accession>
<keyword evidence="5" id="KW-0443">Lipid metabolism</keyword>
<dbReference type="EMBL" id="BJYV01000001">
    <property type="protein sequence ID" value="GEO19860.1"/>
    <property type="molecule type" value="Genomic_DNA"/>
</dbReference>
<feature type="domain" description="PET hydrolase/cutinase-like" evidence="7">
    <location>
        <begin position="56"/>
        <end position="241"/>
    </location>
</feature>
<dbReference type="PROSITE" id="PS50005">
    <property type="entry name" value="TPR"/>
    <property type="match status" value="1"/>
</dbReference>
<keyword evidence="2" id="KW-0378">Hydrolase</keyword>